<dbReference type="InterPro" id="IPR050739">
    <property type="entry name" value="MFP"/>
</dbReference>
<evidence type="ECO:0000313" key="4">
    <source>
        <dbReference type="Proteomes" id="UP000199021"/>
    </source>
</evidence>
<reference evidence="4" key="1">
    <citation type="submission" date="2016-10" db="EMBL/GenBank/DDBJ databases">
        <authorList>
            <person name="Varghese N."/>
            <person name="Submissions S."/>
        </authorList>
    </citation>
    <scope>NUCLEOTIDE SEQUENCE [LARGE SCALE GENOMIC DNA]</scope>
    <source>
        <strain evidence="4">DSM 24740</strain>
    </source>
</reference>
<dbReference type="AlphaFoldDB" id="A0A1H9CWM7"/>
<proteinExistence type="predicted"/>
<dbReference type="PANTHER" id="PTHR30386:SF28">
    <property type="entry name" value="EXPORTED PROTEIN"/>
    <property type="match status" value="1"/>
</dbReference>
<dbReference type="EMBL" id="FOFB01000005">
    <property type="protein sequence ID" value="SEQ05620.1"/>
    <property type="molecule type" value="Genomic_DNA"/>
</dbReference>
<evidence type="ECO:0000313" key="3">
    <source>
        <dbReference type="EMBL" id="SEQ05620.1"/>
    </source>
</evidence>
<keyword evidence="2" id="KW-0812">Transmembrane</keyword>
<dbReference type="InParanoid" id="A0A1H9CWM7"/>
<name>A0A1H9CWM7_9BACT</name>
<keyword evidence="2" id="KW-0472">Membrane</keyword>
<feature type="transmembrane region" description="Helical" evidence="2">
    <location>
        <begin position="38"/>
        <end position="57"/>
    </location>
</feature>
<organism evidence="3 4">
    <name type="scientific">Neolewinella agarilytica</name>
    <dbReference type="NCBI Taxonomy" id="478744"/>
    <lineage>
        <taxon>Bacteria</taxon>
        <taxon>Pseudomonadati</taxon>
        <taxon>Bacteroidota</taxon>
        <taxon>Saprospiria</taxon>
        <taxon>Saprospirales</taxon>
        <taxon>Lewinellaceae</taxon>
        <taxon>Neolewinella</taxon>
    </lineage>
</organism>
<accession>A0A1H9CWM7</accession>
<keyword evidence="2" id="KW-1133">Transmembrane helix</keyword>
<keyword evidence="4" id="KW-1185">Reference proteome</keyword>
<dbReference type="PRINTS" id="PR01490">
    <property type="entry name" value="RTXTOXIND"/>
</dbReference>
<keyword evidence="1" id="KW-0175">Coiled coil</keyword>
<evidence type="ECO:0000256" key="2">
    <source>
        <dbReference type="SAM" id="Phobius"/>
    </source>
</evidence>
<evidence type="ECO:0000256" key="1">
    <source>
        <dbReference type="SAM" id="Coils"/>
    </source>
</evidence>
<dbReference type="PANTHER" id="PTHR30386">
    <property type="entry name" value="MEMBRANE FUSION SUBUNIT OF EMRAB-TOLC MULTIDRUG EFFLUX PUMP"/>
    <property type="match status" value="1"/>
</dbReference>
<dbReference type="OrthoDB" id="7057889at2"/>
<dbReference type="STRING" id="478744.SAMN05444359_10547"/>
<feature type="coiled-coil region" evidence="1">
    <location>
        <begin position="172"/>
        <end position="244"/>
    </location>
</feature>
<protein>
    <submittedName>
        <fullName evidence="3">HlyD family secretion protein</fullName>
    </submittedName>
</protein>
<dbReference type="Proteomes" id="UP000199021">
    <property type="component" value="Unassembled WGS sequence"/>
</dbReference>
<dbReference type="RefSeq" id="WP_090166289.1">
    <property type="nucleotide sequence ID" value="NZ_FOFB01000005.1"/>
</dbReference>
<sequence length="430" mass="48417">MAGLEENSSLPVTQPELRSQDVEEIIGTPPAWLAKSGTFILVIIMFLLVLMTSMYTYPDVVTGKLTLTTIDPPRPLRAPKDFLVDRVLIKDNDSVSAMQILVVAKTIAAFDDVSSLDTRLFNPVDESDNGLANFDIPTNWNLGEIKEAVFEFREKQEIYKNLKDRRLDGLTTRELQRRIDQQERKIRTERARQGRLEDELQRERERLTREEQLASDGLNNDQQLTLARRQVEIAEDNLQRSRAAVRAASFDIELMRNQIESYRGGLPSTLNQAADDLRNSYDALRAGVSNWMQKYTLVSPVNGVVVLDQEVRAEQYILQGTKVATIIPANPGDIIGRIDLPVRGSGAVDIGQKVMVRFASYPYLEYGSVEGQVIKKGNLQSEGRINVEVGFPKELLTTTGNRLEASPFMEGEASIITDSKPLLSRFLDRF</sequence>
<gene>
    <name evidence="3" type="ORF">SAMN05444359_10547</name>
</gene>